<dbReference type="Pfam" id="PF02239">
    <property type="entry name" value="Cytochrom_D1"/>
    <property type="match status" value="1"/>
</dbReference>
<dbReference type="AlphaFoldDB" id="A0A835Z2C0"/>
<keyword evidence="9" id="KW-1185">Reference proteome</keyword>
<comment type="caution">
    <text evidence="8">The sequence shown here is derived from an EMBL/GenBank/DDBJ whole genome shotgun (WGS) entry which is preliminary data.</text>
</comment>
<evidence type="ECO:0000256" key="2">
    <source>
        <dbReference type="ARBA" id="ARBA00022552"/>
    </source>
</evidence>
<sequence>MAGTELERRLRARFSRSNVGQAWAEPKNNADEDSSDDEEESFAQDLLANSDRLIAGRGGANLRPGNIFALRCKDANQHDPSKAVVRSVQFHSSGELLLTAGLDKTLRFFQVDGEENSKVHGVMLKDLPITQAAFTADDQVILSGDKPHFYYYDVQSGVVQRVPSIRNAAGKAQSTLAKFALSPNGEWIAFAASAGYIMLVSAKTKQWAADFKLNCSVEALVFSPDSRYILASGRDAEVYKFDVRHSRCVQRMYNEGGTGTTGLDISPPQPHRYMAVGSESGVVNIYDSVAATAASAGSIGVYRPKPLHAIMNLTTPATIVKFNSDSQVLAIASSEKKDALRLVHVTTGTVFANWPTQRTPLGYPFCLDFSPSSNFLAVGNDKGRVLLYRLIPYSGTRA</sequence>
<dbReference type="InterPro" id="IPR015943">
    <property type="entry name" value="WD40/YVTN_repeat-like_dom_sf"/>
</dbReference>
<dbReference type="PANTHER" id="PTHR18359:SF0">
    <property type="entry name" value="U3 SMALL NUCLEOLAR RNA-ASSOCIATED PROTEIN 18 HOMOLOG"/>
    <property type="match status" value="1"/>
</dbReference>
<accession>A0A835Z2C0</accession>
<feature type="region of interest" description="Disordered" evidence="7">
    <location>
        <begin position="17"/>
        <end position="42"/>
    </location>
</feature>
<evidence type="ECO:0000256" key="5">
    <source>
        <dbReference type="ARBA" id="ARBA00023242"/>
    </source>
</evidence>
<keyword evidence="2" id="KW-0698">rRNA processing</keyword>
<dbReference type="SMART" id="SM00320">
    <property type="entry name" value="WD40"/>
    <property type="match status" value="5"/>
</dbReference>
<keyword evidence="5" id="KW-0539">Nucleus</keyword>
<dbReference type="GO" id="GO:0032040">
    <property type="term" value="C:small-subunit processome"/>
    <property type="evidence" value="ECO:0007669"/>
    <property type="project" value="TreeGrafter"/>
</dbReference>
<comment type="subcellular location">
    <subcellularLocation>
        <location evidence="1">Nucleus</location>
        <location evidence="1">Nucleolus</location>
    </subcellularLocation>
</comment>
<dbReference type="Pfam" id="PF00400">
    <property type="entry name" value="WD40"/>
    <property type="match status" value="1"/>
</dbReference>
<evidence type="ECO:0000256" key="1">
    <source>
        <dbReference type="ARBA" id="ARBA00004604"/>
    </source>
</evidence>
<evidence type="ECO:0000256" key="7">
    <source>
        <dbReference type="SAM" id="MobiDB-lite"/>
    </source>
</evidence>
<protein>
    <submittedName>
        <fullName evidence="8">WD40-repeat-containing domain protein</fullName>
    </submittedName>
</protein>
<dbReference type="EMBL" id="JAFCMP010000112">
    <property type="protein sequence ID" value="KAG5186242.1"/>
    <property type="molecule type" value="Genomic_DNA"/>
</dbReference>
<keyword evidence="4" id="KW-0677">Repeat</keyword>
<gene>
    <name evidence="8" type="ORF">JKP88DRAFT_195653</name>
</gene>
<name>A0A835Z2C0_9STRA</name>
<proteinExistence type="inferred from homology"/>
<evidence type="ECO:0000256" key="3">
    <source>
        <dbReference type="ARBA" id="ARBA00022574"/>
    </source>
</evidence>
<dbReference type="Proteomes" id="UP000664859">
    <property type="component" value="Unassembled WGS sequence"/>
</dbReference>
<dbReference type="OrthoDB" id="1935146at2759"/>
<dbReference type="InterPro" id="IPR001680">
    <property type="entry name" value="WD40_rpt"/>
</dbReference>
<dbReference type="GO" id="GO:0034388">
    <property type="term" value="C:Pwp2p-containing subcomplex of 90S preribosome"/>
    <property type="evidence" value="ECO:0007669"/>
    <property type="project" value="TreeGrafter"/>
</dbReference>
<evidence type="ECO:0000256" key="4">
    <source>
        <dbReference type="ARBA" id="ARBA00022737"/>
    </source>
</evidence>
<evidence type="ECO:0000256" key="6">
    <source>
        <dbReference type="ARBA" id="ARBA00025767"/>
    </source>
</evidence>
<dbReference type="PANTHER" id="PTHR18359">
    <property type="entry name" value="WD-REPEAT PROTEIN-RELATED"/>
    <property type="match status" value="1"/>
</dbReference>
<dbReference type="SUPFAM" id="SSF50978">
    <property type="entry name" value="WD40 repeat-like"/>
    <property type="match status" value="1"/>
</dbReference>
<feature type="compositionally biased region" description="Acidic residues" evidence="7">
    <location>
        <begin position="31"/>
        <end position="42"/>
    </location>
</feature>
<reference evidence="8" key="1">
    <citation type="submission" date="2021-02" db="EMBL/GenBank/DDBJ databases">
        <title>First Annotated Genome of the Yellow-green Alga Tribonema minus.</title>
        <authorList>
            <person name="Mahan K.M."/>
        </authorList>
    </citation>
    <scope>NUCLEOTIDE SEQUENCE</scope>
    <source>
        <strain evidence="8">UTEX B ZZ1240</strain>
    </source>
</reference>
<evidence type="ECO:0000313" key="8">
    <source>
        <dbReference type="EMBL" id="KAG5186242.1"/>
    </source>
</evidence>
<comment type="similarity">
    <text evidence="6">Belongs to the WD repeat UTP18 family.</text>
</comment>
<evidence type="ECO:0000313" key="9">
    <source>
        <dbReference type="Proteomes" id="UP000664859"/>
    </source>
</evidence>
<dbReference type="InterPro" id="IPR036322">
    <property type="entry name" value="WD40_repeat_dom_sf"/>
</dbReference>
<keyword evidence="3" id="KW-0853">WD repeat</keyword>
<dbReference type="GO" id="GO:0006364">
    <property type="term" value="P:rRNA processing"/>
    <property type="evidence" value="ECO:0007669"/>
    <property type="project" value="UniProtKB-KW"/>
</dbReference>
<dbReference type="InterPro" id="IPR045161">
    <property type="entry name" value="Utp18"/>
</dbReference>
<organism evidence="8 9">
    <name type="scientific">Tribonema minus</name>
    <dbReference type="NCBI Taxonomy" id="303371"/>
    <lineage>
        <taxon>Eukaryota</taxon>
        <taxon>Sar</taxon>
        <taxon>Stramenopiles</taxon>
        <taxon>Ochrophyta</taxon>
        <taxon>PX clade</taxon>
        <taxon>Xanthophyceae</taxon>
        <taxon>Tribonematales</taxon>
        <taxon>Tribonemataceae</taxon>
        <taxon>Tribonema</taxon>
    </lineage>
</organism>
<dbReference type="Gene3D" id="2.130.10.10">
    <property type="entry name" value="YVTN repeat-like/Quinoprotein amine dehydrogenase"/>
    <property type="match status" value="1"/>
</dbReference>